<dbReference type="RefSeq" id="WP_266122649.1">
    <property type="nucleotide sequence ID" value="NZ_JAJHNU010000001.1"/>
</dbReference>
<dbReference type="InterPro" id="IPR011991">
    <property type="entry name" value="ArsR-like_HTH"/>
</dbReference>
<dbReference type="PANTHER" id="PTHR30154">
    <property type="entry name" value="LEUCINE-RESPONSIVE REGULATORY PROTEIN"/>
    <property type="match status" value="1"/>
</dbReference>
<dbReference type="Pfam" id="PF13412">
    <property type="entry name" value="HTH_24"/>
    <property type="match status" value="1"/>
</dbReference>
<dbReference type="InterPro" id="IPR036388">
    <property type="entry name" value="WH-like_DNA-bd_sf"/>
</dbReference>
<dbReference type="Pfam" id="PF01037">
    <property type="entry name" value="AsnC_trans_reg"/>
    <property type="match status" value="1"/>
</dbReference>
<dbReference type="Proteomes" id="UP001168613">
    <property type="component" value="Unassembled WGS sequence"/>
</dbReference>
<dbReference type="InterPro" id="IPR036390">
    <property type="entry name" value="WH_DNA-bd_sf"/>
</dbReference>
<evidence type="ECO:0000256" key="2">
    <source>
        <dbReference type="ARBA" id="ARBA00023125"/>
    </source>
</evidence>
<evidence type="ECO:0000313" key="5">
    <source>
        <dbReference type="EMBL" id="MDN4120015.1"/>
    </source>
</evidence>
<evidence type="ECO:0000259" key="4">
    <source>
        <dbReference type="PROSITE" id="PS50956"/>
    </source>
</evidence>
<dbReference type="SUPFAM" id="SSF54909">
    <property type="entry name" value="Dimeric alpha+beta barrel"/>
    <property type="match status" value="1"/>
</dbReference>
<dbReference type="SUPFAM" id="SSF46785">
    <property type="entry name" value="Winged helix' DNA-binding domain"/>
    <property type="match status" value="1"/>
</dbReference>
<keyword evidence="2" id="KW-0238">DNA-binding</keyword>
<keyword evidence="3" id="KW-0804">Transcription</keyword>
<feature type="domain" description="HTH asnC-type" evidence="4">
    <location>
        <begin position="3"/>
        <end position="66"/>
    </location>
</feature>
<reference evidence="5" key="1">
    <citation type="submission" date="2021-11" db="EMBL/GenBank/DDBJ databases">
        <title>Draft genome sequence of Alcaligenes endophyticus type strain CCUG 75668T.</title>
        <authorList>
            <person name="Salva-Serra F."/>
            <person name="Duran R.E."/>
            <person name="Seeger M."/>
            <person name="Moore E.R.B."/>
            <person name="Jaen-Luchoro D."/>
        </authorList>
    </citation>
    <scope>NUCLEOTIDE SEQUENCE</scope>
    <source>
        <strain evidence="5">CCUG 75668</strain>
    </source>
</reference>
<keyword evidence="6" id="KW-1185">Reference proteome</keyword>
<dbReference type="InterPro" id="IPR011008">
    <property type="entry name" value="Dimeric_a/b-barrel"/>
</dbReference>
<dbReference type="EMBL" id="JAJHNU010000001">
    <property type="protein sequence ID" value="MDN4120015.1"/>
    <property type="molecule type" value="Genomic_DNA"/>
</dbReference>
<dbReference type="InterPro" id="IPR019887">
    <property type="entry name" value="Tscrpt_reg_AsnC/Lrp_C"/>
</dbReference>
<dbReference type="PRINTS" id="PR00033">
    <property type="entry name" value="HTHASNC"/>
</dbReference>
<gene>
    <name evidence="5" type="ORF">LMS43_01805</name>
</gene>
<evidence type="ECO:0000256" key="1">
    <source>
        <dbReference type="ARBA" id="ARBA00023015"/>
    </source>
</evidence>
<dbReference type="PANTHER" id="PTHR30154:SF34">
    <property type="entry name" value="TRANSCRIPTIONAL REGULATOR AZLB"/>
    <property type="match status" value="1"/>
</dbReference>
<proteinExistence type="predicted"/>
<dbReference type="SMART" id="SM00344">
    <property type="entry name" value="HTH_ASNC"/>
    <property type="match status" value="1"/>
</dbReference>
<sequence>MPLDELDKRLLNQLQDNCDLSNQDLAELVHVSAPTCLRRVRRLKQEGYIRKQVALLEPSKIQAGLTVIVELTLDQQGAEHVDEFERRMQSESAVQQCYHVATGPDFILILYVPTMQAYHELAHQLFSSHRNVRNVRSFFSVHQSKFDTRYPIP</sequence>
<name>A0ABT8EFF9_9BURK</name>
<keyword evidence="1" id="KW-0805">Transcription regulation</keyword>
<dbReference type="CDD" id="cd00090">
    <property type="entry name" value="HTH_ARSR"/>
    <property type="match status" value="1"/>
</dbReference>
<evidence type="ECO:0000313" key="6">
    <source>
        <dbReference type="Proteomes" id="UP001168613"/>
    </source>
</evidence>
<accession>A0ABT8EFF9</accession>
<dbReference type="Gene3D" id="1.10.10.10">
    <property type="entry name" value="Winged helix-like DNA-binding domain superfamily/Winged helix DNA-binding domain"/>
    <property type="match status" value="1"/>
</dbReference>
<dbReference type="InterPro" id="IPR000485">
    <property type="entry name" value="AsnC-type_HTH_dom"/>
</dbReference>
<dbReference type="PROSITE" id="PS50956">
    <property type="entry name" value="HTH_ASNC_2"/>
    <property type="match status" value="1"/>
</dbReference>
<protein>
    <submittedName>
        <fullName evidence="5">Lrp/AsnC family transcriptional regulator</fullName>
    </submittedName>
</protein>
<comment type="caution">
    <text evidence="5">The sequence shown here is derived from an EMBL/GenBank/DDBJ whole genome shotgun (WGS) entry which is preliminary data.</text>
</comment>
<dbReference type="Gene3D" id="3.30.70.920">
    <property type="match status" value="1"/>
</dbReference>
<evidence type="ECO:0000256" key="3">
    <source>
        <dbReference type="ARBA" id="ARBA00023163"/>
    </source>
</evidence>
<organism evidence="5 6">
    <name type="scientific">Alcaligenes endophyticus</name>
    <dbReference type="NCBI Taxonomy" id="1929088"/>
    <lineage>
        <taxon>Bacteria</taxon>
        <taxon>Pseudomonadati</taxon>
        <taxon>Pseudomonadota</taxon>
        <taxon>Betaproteobacteria</taxon>
        <taxon>Burkholderiales</taxon>
        <taxon>Alcaligenaceae</taxon>
        <taxon>Alcaligenes</taxon>
    </lineage>
</organism>
<dbReference type="InterPro" id="IPR019888">
    <property type="entry name" value="Tscrpt_reg_AsnC-like"/>
</dbReference>